<dbReference type="PANTHER" id="PTHR43133:SF32">
    <property type="entry name" value="BLR3042 PROTEIN"/>
    <property type="match status" value="1"/>
</dbReference>
<dbReference type="Gene3D" id="1.10.1740.10">
    <property type="match status" value="1"/>
</dbReference>
<evidence type="ECO:0000313" key="8">
    <source>
        <dbReference type="Proteomes" id="UP000450012"/>
    </source>
</evidence>
<dbReference type="SUPFAM" id="SSF88659">
    <property type="entry name" value="Sigma3 and sigma4 domains of RNA polymerase sigma factors"/>
    <property type="match status" value="1"/>
</dbReference>
<feature type="domain" description="RNA polymerase sigma-70 region 2" evidence="5">
    <location>
        <begin position="25"/>
        <end position="85"/>
    </location>
</feature>
<name>A0A7X4GQ23_9BURK</name>
<evidence type="ECO:0000256" key="1">
    <source>
        <dbReference type="ARBA" id="ARBA00010641"/>
    </source>
</evidence>
<dbReference type="GO" id="GO:0003677">
    <property type="term" value="F:DNA binding"/>
    <property type="evidence" value="ECO:0007669"/>
    <property type="project" value="InterPro"/>
</dbReference>
<keyword evidence="3" id="KW-0731">Sigma factor</keyword>
<evidence type="ECO:0000256" key="2">
    <source>
        <dbReference type="ARBA" id="ARBA00023015"/>
    </source>
</evidence>
<keyword evidence="4" id="KW-0804">Transcription</keyword>
<dbReference type="Pfam" id="PF04542">
    <property type="entry name" value="Sigma70_r2"/>
    <property type="match status" value="1"/>
</dbReference>
<dbReference type="SUPFAM" id="SSF88946">
    <property type="entry name" value="Sigma2 domain of RNA polymerase sigma factors"/>
    <property type="match status" value="1"/>
</dbReference>
<reference evidence="7 8" key="1">
    <citation type="submission" date="2019-12" db="EMBL/GenBank/DDBJ databases">
        <title>Novel species isolated from a subtropical stream in China.</title>
        <authorList>
            <person name="Lu H."/>
        </authorList>
    </citation>
    <scope>NUCLEOTIDE SEQUENCE [LARGE SCALE GENOMIC DNA]</scope>
    <source>
        <strain evidence="7 8">FT55W</strain>
    </source>
</reference>
<dbReference type="InterPro" id="IPR036388">
    <property type="entry name" value="WH-like_DNA-bd_sf"/>
</dbReference>
<evidence type="ECO:0000256" key="4">
    <source>
        <dbReference type="ARBA" id="ARBA00023163"/>
    </source>
</evidence>
<dbReference type="GO" id="GO:0016987">
    <property type="term" value="F:sigma factor activity"/>
    <property type="evidence" value="ECO:0007669"/>
    <property type="project" value="UniProtKB-KW"/>
</dbReference>
<comment type="similarity">
    <text evidence="1">Belongs to the sigma-70 factor family. ECF subfamily.</text>
</comment>
<dbReference type="NCBIfam" id="TIGR02937">
    <property type="entry name" value="sigma70-ECF"/>
    <property type="match status" value="1"/>
</dbReference>
<dbReference type="Gene3D" id="1.10.10.10">
    <property type="entry name" value="Winged helix-like DNA-binding domain superfamily/Winged helix DNA-binding domain"/>
    <property type="match status" value="1"/>
</dbReference>
<dbReference type="RefSeq" id="WP_161013611.1">
    <property type="nucleotide sequence ID" value="NZ_WWCK01000003.1"/>
</dbReference>
<dbReference type="InterPro" id="IPR039425">
    <property type="entry name" value="RNA_pol_sigma-70-like"/>
</dbReference>
<accession>A0A7X4GQ23</accession>
<sequence>MTPDTEDAKLLGSIAAGDRRAFEALYRAYFPRLSRFVGRMARNATLIEEVVNDTMLVVWQKAASFDGSCKPSTWIFAIAYRKTLKGLKLSDEPVESDASLYEDEPAHQPEHVFSRQQLQQTVADALDALPPAQRAVMVLTYYHEMAYSEIAEIIECPLNTVKTRMFHARHRLKDLLWNERESSR</sequence>
<dbReference type="Pfam" id="PF08281">
    <property type="entry name" value="Sigma70_r4_2"/>
    <property type="match status" value="1"/>
</dbReference>
<evidence type="ECO:0000259" key="6">
    <source>
        <dbReference type="Pfam" id="PF08281"/>
    </source>
</evidence>
<proteinExistence type="inferred from homology"/>
<dbReference type="InterPro" id="IPR013249">
    <property type="entry name" value="RNA_pol_sigma70_r4_t2"/>
</dbReference>
<dbReference type="GO" id="GO:0006352">
    <property type="term" value="P:DNA-templated transcription initiation"/>
    <property type="evidence" value="ECO:0007669"/>
    <property type="project" value="InterPro"/>
</dbReference>
<protein>
    <submittedName>
        <fullName evidence="7">Sigma-70 family RNA polymerase sigma factor</fullName>
    </submittedName>
</protein>
<dbReference type="AlphaFoldDB" id="A0A7X4GQ23"/>
<keyword evidence="8" id="KW-1185">Reference proteome</keyword>
<organism evidence="7 8">
    <name type="scientific">Duganella rivi</name>
    <dbReference type="NCBI Taxonomy" id="2666083"/>
    <lineage>
        <taxon>Bacteria</taxon>
        <taxon>Pseudomonadati</taxon>
        <taxon>Pseudomonadota</taxon>
        <taxon>Betaproteobacteria</taxon>
        <taxon>Burkholderiales</taxon>
        <taxon>Oxalobacteraceae</taxon>
        <taxon>Telluria group</taxon>
        <taxon>Duganella</taxon>
    </lineage>
</organism>
<comment type="caution">
    <text evidence="7">The sequence shown here is derived from an EMBL/GenBank/DDBJ whole genome shotgun (WGS) entry which is preliminary data.</text>
</comment>
<feature type="domain" description="RNA polymerase sigma factor 70 region 4 type 2" evidence="6">
    <location>
        <begin position="121"/>
        <end position="172"/>
    </location>
</feature>
<dbReference type="CDD" id="cd06171">
    <property type="entry name" value="Sigma70_r4"/>
    <property type="match status" value="1"/>
</dbReference>
<dbReference type="PANTHER" id="PTHR43133">
    <property type="entry name" value="RNA POLYMERASE ECF-TYPE SIGMA FACTO"/>
    <property type="match status" value="1"/>
</dbReference>
<dbReference type="Proteomes" id="UP000450012">
    <property type="component" value="Unassembled WGS sequence"/>
</dbReference>
<evidence type="ECO:0000259" key="5">
    <source>
        <dbReference type="Pfam" id="PF04542"/>
    </source>
</evidence>
<dbReference type="InterPro" id="IPR007627">
    <property type="entry name" value="RNA_pol_sigma70_r2"/>
</dbReference>
<evidence type="ECO:0000313" key="7">
    <source>
        <dbReference type="EMBL" id="MYM67036.1"/>
    </source>
</evidence>
<dbReference type="InterPro" id="IPR013324">
    <property type="entry name" value="RNA_pol_sigma_r3/r4-like"/>
</dbReference>
<evidence type="ECO:0000256" key="3">
    <source>
        <dbReference type="ARBA" id="ARBA00023082"/>
    </source>
</evidence>
<gene>
    <name evidence="7" type="ORF">GTP45_09370</name>
</gene>
<dbReference type="InterPro" id="IPR014284">
    <property type="entry name" value="RNA_pol_sigma-70_dom"/>
</dbReference>
<dbReference type="EMBL" id="WWCK01000003">
    <property type="protein sequence ID" value="MYM67036.1"/>
    <property type="molecule type" value="Genomic_DNA"/>
</dbReference>
<keyword evidence="2" id="KW-0805">Transcription regulation</keyword>
<dbReference type="InterPro" id="IPR013325">
    <property type="entry name" value="RNA_pol_sigma_r2"/>
</dbReference>